<evidence type="ECO:0000313" key="3">
    <source>
        <dbReference type="Proteomes" id="UP000195437"/>
    </source>
</evidence>
<feature type="domain" description="IraD/Gp25-like" evidence="1">
    <location>
        <begin position="27"/>
        <end position="117"/>
    </location>
</feature>
<dbReference type="SUPFAM" id="SSF160719">
    <property type="entry name" value="gpW/gp25-like"/>
    <property type="match status" value="1"/>
</dbReference>
<reference evidence="3" key="1">
    <citation type="submission" date="2017-05" db="EMBL/GenBank/DDBJ databases">
        <authorList>
            <person name="Sung H."/>
        </authorList>
    </citation>
    <scope>NUCLEOTIDE SEQUENCE [LARGE SCALE GENOMIC DNA]</scope>
    <source>
        <strain evidence="3">AR23208</strain>
    </source>
</reference>
<dbReference type="AlphaFoldDB" id="A0A1Y0IQB5"/>
<dbReference type="EMBL" id="CP021434">
    <property type="protein sequence ID" value="ARU62627.1"/>
    <property type="molecule type" value="Genomic_DNA"/>
</dbReference>
<dbReference type="Proteomes" id="UP000195437">
    <property type="component" value="Chromosome"/>
</dbReference>
<evidence type="ECO:0000259" key="1">
    <source>
        <dbReference type="Pfam" id="PF04965"/>
    </source>
</evidence>
<dbReference type="KEGG" id="tum:CBW65_17855"/>
<dbReference type="OrthoDB" id="9802846at2"/>
<dbReference type="InterPro" id="IPR007048">
    <property type="entry name" value="IraD/Gp25-like"/>
</dbReference>
<gene>
    <name evidence="2" type="ORF">CBW65_17855</name>
</gene>
<proteinExistence type="predicted"/>
<evidence type="ECO:0000313" key="2">
    <source>
        <dbReference type="EMBL" id="ARU62627.1"/>
    </source>
</evidence>
<accession>A0A1Y0IQB5</accession>
<protein>
    <submittedName>
        <fullName evidence="2">Baseplate protein</fullName>
    </submittedName>
</protein>
<dbReference type="RefSeq" id="WP_087457986.1">
    <property type="nucleotide sequence ID" value="NZ_CP021434.1"/>
</dbReference>
<sequence>MGKSFLGRGWKFPVVVDPATGRIAMSEFEDDIAEAIRIILYTAKGERVMRPDFGCGIHEFVFETTDPTTLSLMEASVEEAIMRWEPRVHEVDVKITQEQHDEGKLHISLAYRVRTTNNLYNQVYPFYMHEGTR</sequence>
<keyword evidence="3" id="KW-1185">Reference proteome</keyword>
<dbReference type="Gene3D" id="3.10.450.40">
    <property type="match status" value="1"/>
</dbReference>
<dbReference type="Pfam" id="PF04965">
    <property type="entry name" value="GPW_gp25"/>
    <property type="match status" value="1"/>
</dbReference>
<name>A0A1Y0IQB5_9BACL</name>
<organism evidence="2 3">
    <name type="scientific">Tumebacillus avium</name>
    <dbReference type="NCBI Taxonomy" id="1903704"/>
    <lineage>
        <taxon>Bacteria</taxon>
        <taxon>Bacillati</taxon>
        <taxon>Bacillota</taxon>
        <taxon>Bacilli</taxon>
        <taxon>Bacillales</taxon>
        <taxon>Alicyclobacillaceae</taxon>
        <taxon>Tumebacillus</taxon>
    </lineage>
</organism>